<gene>
    <name evidence="1" type="ORF">I79_004323</name>
</gene>
<dbReference type="EMBL" id="JH000114">
    <property type="protein sequence ID" value="EGW03010.1"/>
    <property type="molecule type" value="Genomic_DNA"/>
</dbReference>
<accession>G3H2B5</accession>
<organism evidence="1 2">
    <name type="scientific">Cricetulus griseus</name>
    <name type="common">Chinese hamster</name>
    <name type="synonym">Cricetulus barabensis griseus</name>
    <dbReference type="NCBI Taxonomy" id="10029"/>
    <lineage>
        <taxon>Eukaryota</taxon>
        <taxon>Metazoa</taxon>
        <taxon>Chordata</taxon>
        <taxon>Craniata</taxon>
        <taxon>Vertebrata</taxon>
        <taxon>Euteleostomi</taxon>
        <taxon>Mammalia</taxon>
        <taxon>Eutheria</taxon>
        <taxon>Euarchontoglires</taxon>
        <taxon>Glires</taxon>
        <taxon>Rodentia</taxon>
        <taxon>Myomorpha</taxon>
        <taxon>Muroidea</taxon>
        <taxon>Cricetidae</taxon>
        <taxon>Cricetinae</taxon>
        <taxon>Cricetulus</taxon>
    </lineage>
</organism>
<evidence type="ECO:0000313" key="1">
    <source>
        <dbReference type="EMBL" id="EGW03010.1"/>
    </source>
</evidence>
<sequence length="55" mass="6316">MEVILPDVLLLVRQNYANEEMAWRFGLLRSMKVKSLRAVSLWKTGAVDKVSPQVK</sequence>
<dbReference type="InParanoid" id="G3H2B5"/>
<reference evidence="2" key="1">
    <citation type="journal article" date="2011" name="Nat. Biotechnol.">
        <title>The genomic sequence of the Chinese hamster ovary (CHO)-K1 cell line.</title>
        <authorList>
            <person name="Xu X."/>
            <person name="Nagarajan H."/>
            <person name="Lewis N.E."/>
            <person name="Pan S."/>
            <person name="Cai Z."/>
            <person name="Liu X."/>
            <person name="Chen W."/>
            <person name="Xie M."/>
            <person name="Wang W."/>
            <person name="Hammond S."/>
            <person name="Andersen M.R."/>
            <person name="Neff N."/>
            <person name="Passarelli B."/>
            <person name="Koh W."/>
            <person name="Fan H.C."/>
            <person name="Wang J."/>
            <person name="Gui Y."/>
            <person name="Lee K.H."/>
            <person name="Betenbaugh M.J."/>
            <person name="Quake S.R."/>
            <person name="Famili I."/>
            <person name="Palsson B.O."/>
            <person name="Wang J."/>
        </authorList>
    </citation>
    <scope>NUCLEOTIDE SEQUENCE [LARGE SCALE GENOMIC DNA]</scope>
    <source>
        <strain evidence="2">CHO K1 cell line</strain>
    </source>
</reference>
<evidence type="ECO:0000313" key="2">
    <source>
        <dbReference type="Proteomes" id="UP000001075"/>
    </source>
</evidence>
<proteinExistence type="predicted"/>
<dbReference type="AlphaFoldDB" id="G3H2B5"/>
<protein>
    <submittedName>
        <fullName evidence="1">Uncharacterized protein</fullName>
    </submittedName>
</protein>
<dbReference type="Proteomes" id="UP000001075">
    <property type="component" value="Unassembled WGS sequence"/>
</dbReference>
<name>G3H2B5_CRIGR</name>